<dbReference type="InterPro" id="IPR029055">
    <property type="entry name" value="Ntn_hydrolases_N"/>
</dbReference>
<evidence type="ECO:0000313" key="4">
    <source>
        <dbReference type="Proteomes" id="UP000199103"/>
    </source>
</evidence>
<dbReference type="STRING" id="630515.SAMN04489812_2608"/>
<feature type="domain" description="Glutamine amidotransferase type-2" evidence="2">
    <location>
        <begin position="2"/>
        <end position="235"/>
    </location>
</feature>
<dbReference type="CDD" id="cd01908">
    <property type="entry name" value="YafJ"/>
    <property type="match status" value="1"/>
</dbReference>
<dbReference type="GO" id="GO:0016740">
    <property type="term" value="F:transferase activity"/>
    <property type="evidence" value="ECO:0007669"/>
    <property type="project" value="UniProtKB-KW"/>
</dbReference>
<organism evidence="3 4">
    <name type="scientific">Microlunatus soli</name>
    <dbReference type="NCBI Taxonomy" id="630515"/>
    <lineage>
        <taxon>Bacteria</taxon>
        <taxon>Bacillati</taxon>
        <taxon>Actinomycetota</taxon>
        <taxon>Actinomycetes</taxon>
        <taxon>Propionibacteriales</taxon>
        <taxon>Propionibacteriaceae</taxon>
        <taxon>Microlunatus</taxon>
    </lineage>
</organism>
<dbReference type="PANTHER" id="PTHR42824">
    <property type="entry name" value="GLUTAMINE AMIDOTRANSFERASE"/>
    <property type="match status" value="1"/>
</dbReference>
<sequence length="276" mass="29612">MCRLLGRVSRSLSTDADLIGVDGCAEFQRLGRLHADGWGTAWLTDGPDGTRLGRLRDPGEPTAATDLTGALTRTPSRARITHLRLATEGLATQVSNTHPFLADGIAFAHNGSVPVAPLRELVTADELNAIGGDTDSAMIFALVLRRVRRGEPLFDAVIAVVAELRDRFGQAALNLLLLSERELIAAHANEGARVPHEDFVASGLGADLPADHVDHYYRMSWRRTDDGLVITSSGLPSDGWMPLQQHTAARVDCASLELELRSIRGSRAGDGRSDAA</sequence>
<evidence type="ECO:0000256" key="1">
    <source>
        <dbReference type="ARBA" id="ARBA00022962"/>
    </source>
</evidence>
<dbReference type="PANTHER" id="PTHR42824:SF1">
    <property type="entry name" value="GLUTAMINE AMIDOTRANSFERASE YAFJ-RELATED"/>
    <property type="match status" value="1"/>
</dbReference>
<dbReference type="SUPFAM" id="SSF56235">
    <property type="entry name" value="N-terminal nucleophile aminohydrolases (Ntn hydrolases)"/>
    <property type="match status" value="1"/>
</dbReference>
<dbReference type="Proteomes" id="UP000199103">
    <property type="component" value="Chromosome I"/>
</dbReference>
<gene>
    <name evidence="3" type="ORF">SAMN04489812_2608</name>
</gene>
<dbReference type="InterPro" id="IPR026869">
    <property type="entry name" value="EgtC-like"/>
</dbReference>
<dbReference type="EMBL" id="LT629772">
    <property type="protein sequence ID" value="SDS66484.1"/>
    <property type="molecule type" value="Genomic_DNA"/>
</dbReference>
<evidence type="ECO:0000259" key="2">
    <source>
        <dbReference type="PROSITE" id="PS51278"/>
    </source>
</evidence>
<protein>
    <submittedName>
        <fullName evidence="3">Predicted glutamine amidotransferase</fullName>
    </submittedName>
</protein>
<dbReference type="PROSITE" id="PS51278">
    <property type="entry name" value="GATASE_TYPE_2"/>
    <property type="match status" value="1"/>
</dbReference>
<name>A0A1H1U277_9ACTN</name>
<keyword evidence="1 3" id="KW-0315">Glutamine amidotransferase</keyword>
<accession>A0A1H1U277</accession>
<keyword evidence="3" id="KW-0808">Transferase</keyword>
<keyword evidence="4" id="KW-1185">Reference proteome</keyword>
<evidence type="ECO:0000313" key="3">
    <source>
        <dbReference type="EMBL" id="SDS66484.1"/>
    </source>
</evidence>
<dbReference type="InterPro" id="IPR017932">
    <property type="entry name" value="GATase_2_dom"/>
</dbReference>
<reference evidence="3 4" key="1">
    <citation type="submission" date="2016-10" db="EMBL/GenBank/DDBJ databases">
        <authorList>
            <person name="de Groot N.N."/>
        </authorList>
    </citation>
    <scope>NUCLEOTIDE SEQUENCE [LARGE SCALE GENOMIC DNA]</scope>
    <source>
        <strain evidence="3 4">DSM 21800</strain>
    </source>
</reference>
<dbReference type="Pfam" id="PF13230">
    <property type="entry name" value="GATase_4"/>
    <property type="match status" value="1"/>
</dbReference>
<dbReference type="AlphaFoldDB" id="A0A1H1U277"/>
<dbReference type="Gene3D" id="3.60.20.10">
    <property type="entry name" value="Glutamine Phosphoribosylpyrophosphate, subunit 1, domain 1"/>
    <property type="match status" value="1"/>
</dbReference>
<proteinExistence type="predicted"/>
<dbReference type="RefSeq" id="WP_091525399.1">
    <property type="nucleotide sequence ID" value="NZ_LT629772.1"/>
</dbReference>